<keyword evidence="3" id="KW-1185">Reference proteome</keyword>
<evidence type="ECO:0000313" key="2">
    <source>
        <dbReference type="EMBL" id="SHN20876.1"/>
    </source>
</evidence>
<dbReference type="InterPro" id="IPR038636">
    <property type="entry name" value="Wzi_sf"/>
</dbReference>
<feature type="signal peptide" evidence="1">
    <location>
        <begin position="1"/>
        <end position="24"/>
    </location>
</feature>
<sequence length="571" mass="65634">MSKRYLSPYFLICFLGLACCVGLATDASGQSVSLNLPVYGDYMRRQQLLGNLSPESSFMIRPLYPSEVFGTSNGLDLDESFTDEDLSDFNFSTADNKGRFQILPLMFRGQYNGEYAFGINDGPMIPNRGMQYLFNAGVFFEYGPLSIQFQPEVLHARNRDFQGFPLDHWGSTWLQYYEWLNTADIPERFGGSPYTRLSLGQSSVRLNIREFSLGISNENLWWGPGRRASLLMSNNAPGFLHLTLNTRRPLQTVIGGFEGQLIAGKLQSSGFEPPHHNYVYASTPLYVPKRDDEDWRYLSGLVLTYQPKWLPGLFLGFSSVSQMYHSDMDGLSDYLPVFNGEKGPESLSRPSVDKRNQLSSGFFRWMDATGHFEFYGEYGSNGNSRSLADFLIDPDKNRAFTFGFTNLIPLKKENEFFQLGMEMTQTGQTVREVILSRNSWYTHPHVRHGYTHKGQVLGFGYGPGSNVISLDASWVKNFNRLGFQLEYINHNNDFYYKRFEEIKDWRRKYVDIVPSLIAEWRINNLLVSGHFQYVNTLNYKWYLENHPDIYFVPGLDQNTFVANFGISYLIR</sequence>
<dbReference type="Pfam" id="PF14052">
    <property type="entry name" value="Caps_assemb_Wzi"/>
    <property type="match status" value="1"/>
</dbReference>
<evidence type="ECO:0000256" key="1">
    <source>
        <dbReference type="SAM" id="SignalP"/>
    </source>
</evidence>
<feature type="chain" id="PRO_5013382855" evidence="1">
    <location>
        <begin position="25"/>
        <end position="571"/>
    </location>
</feature>
<dbReference type="PROSITE" id="PS51257">
    <property type="entry name" value="PROKAR_LIPOPROTEIN"/>
    <property type="match status" value="1"/>
</dbReference>
<dbReference type="Proteomes" id="UP000184513">
    <property type="component" value="Unassembled WGS sequence"/>
</dbReference>
<proteinExistence type="predicted"/>
<keyword evidence="1" id="KW-0732">Signal</keyword>
<reference evidence="2 3" key="1">
    <citation type="submission" date="2016-11" db="EMBL/GenBank/DDBJ databases">
        <authorList>
            <person name="Jaros S."/>
            <person name="Januszkiewicz K."/>
            <person name="Wedrychowicz H."/>
        </authorList>
    </citation>
    <scope>NUCLEOTIDE SEQUENCE [LARGE SCALE GENOMIC DNA]</scope>
    <source>
        <strain evidence="2 3">CGMCC 1.6102</strain>
    </source>
</reference>
<dbReference type="EMBL" id="FRCY01000010">
    <property type="protein sequence ID" value="SHN20876.1"/>
    <property type="molecule type" value="Genomic_DNA"/>
</dbReference>
<dbReference type="OrthoDB" id="1293009at2"/>
<name>A0A1M7PTW8_9BACT</name>
<evidence type="ECO:0000313" key="3">
    <source>
        <dbReference type="Proteomes" id="UP000184513"/>
    </source>
</evidence>
<organism evidence="2 3">
    <name type="scientific">Cyclobacterium lianum</name>
    <dbReference type="NCBI Taxonomy" id="388280"/>
    <lineage>
        <taxon>Bacteria</taxon>
        <taxon>Pseudomonadati</taxon>
        <taxon>Bacteroidota</taxon>
        <taxon>Cytophagia</taxon>
        <taxon>Cytophagales</taxon>
        <taxon>Cyclobacteriaceae</taxon>
        <taxon>Cyclobacterium</taxon>
    </lineage>
</organism>
<accession>A0A1M7PTW8</accession>
<protein>
    <submittedName>
        <fullName evidence="2">Capsule assembly protein Wzi</fullName>
    </submittedName>
</protein>
<gene>
    <name evidence="2" type="ORF">SAMN04488057_110147</name>
</gene>
<dbReference type="RefSeq" id="WP_073095689.1">
    <property type="nucleotide sequence ID" value="NZ_FRCY01000010.1"/>
</dbReference>
<dbReference type="InterPro" id="IPR026950">
    <property type="entry name" value="Caps_assemb_Wzi"/>
</dbReference>
<dbReference type="AlphaFoldDB" id="A0A1M7PTW8"/>
<dbReference type="STRING" id="388280.SAMN04488057_110147"/>
<dbReference type="Gene3D" id="2.40.160.130">
    <property type="entry name" value="Capsule assembly protein Wzi"/>
    <property type="match status" value="1"/>
</dbReference>